<dbReference type="SUPFAM" id="SSF50891">
    <property type="entry name" value="Cyclophilin-like"/>
    <property type="match status" value="1"/>
</dbReference>
<keyword evidence="3" id="KW-0067">ATP-binding</keyword>
<dbReference type="EMBL" id="FMWL01000003">
    <property type="protein sequence ID" value="SCZ77902.1"/>
    <property type="molecule type" value="Genomic_DNA"/>
</dbReference>
<dbReference type="Gene3D" id="2.40.100.10">
    <property type="entry name" value="Cyclophilin-like"/>
    <property type="match status" value="1"/>
</dbReference>
<dbReference type="Proteomes" id="UP000199208">
    <property type="component" value="Unassembled WGS sequence"/>
</dbReference>
<keyword evidence="1" id="KW-0547">Nucleotide-binding</keyword>
<evidence type="ECO:0000313" key="6">
    <source>
        <dbReference type="Proteomes" id="UP000199208"/>
    </source>
</evidence>
<gene>
    <name evidence="5" type="ORF">SAMN03080599_01002</name>
</gene>
<dbReference type="GO" id="GO:0016787">
    <property type="term" value="F:hydrolase activity"/>
    <property type="evidence" value="ECO:0007669"/>
    <property type="project" value="UniProtKB-KW"/>
</dbReference>
<dbReference type="PANTHER" id="PTHR43309">
    <property type="entry name" value="5-OXOPROLINASE SUBUNIT C"/>
    <property type="match status" value="1"/>
</dbReference>
<dbReference type="RefSeq" id="WP_092589783.1">
    <property type="nucleotide sequence ID" value="NZ_FMWL01000003.1"/>
</dbReference>
<dbReference type="Pfam" id="PF02626">
    <property type="entry name" value="CT_A_B"/>
    <property type="match status" value="1"/>
</dbReference>
<dbReference type="OrthoDB" id="9782422at2"/>
<dbReference type="NCBIfam" id="TIGR00724">
    <property type="entry name" value="urea_amlyse_rel"/>
    <property type="match status" value="1"/>
</dbReference>
<proteinExistence type="predicted"/>
<dbReference type="SMART" id="SM00797">
    <property type="entry name" value="AHS2"/>
    <property type="match status" value="1"/>
</dbReference>
<reference evidence="5 6" key="1">
    <citation type="submission" date="2016-10" db="EMBL/GenBank/DDBJ databases">
        <authorList>
            <person name="de Groot N.N."/>
        </authorList>
    </citation>
    <scope>NUCLEOTIDE SEQUENCE [LARGE SCALE GENOMIC DNA]</scope>
    <source>
        <strain evidence="5 6">DSM 2784</strain>
    </source>
</reference>
<keyword evidence="6" id="KW-1185">Reference proteome</keyword>
<dbReference type="PANTHER" id="PTHR43309:SF5">
    <property type="entry name" value="5-OXOPROLINASE SUBUNIT C"/>
    <property type="match status" value="1"/>
</dbReference>
<dbReference type="InterPro" id="IPR003778">
    <property type="entry name" value="CT_A_B"/>
</dbReference>
<evidence type="ECO:0000259" key="4">
    <source>
        <dbReference type="SMART" id="SM00797"/>
    </source>
</evidence>
<evidence type="ECO:0000256" key="2">
    <source>
        <dbReference type="ARBA" id="ARBA00022801"/>
    </source>
</evidence>
<accession>A0A1G5RUX4</accession>
<dbReference type="InterPro" id="IPR052708">
    <property type="entry name" value="PxpC"/>
</dbReference>
<feature type="domain" description="Carboxyltransferase" evidence="4">
    <location>
        <begin position="28"/>
        <end position="307"/>
    </location>
</feature>
<evidence type="ECO:0000256" key="1">
    <source>
        <dbReference type="ARBA" id="ARBA00022741"/>
    </source>
</evidence>
<keyword evidence="2" id="KW-0378">Hydrolase</keyword>
<protein>
    <submittedName>
        <fullName evidence="5">Biotin-dependent carboxylase uncharacterized domain-containing protein</fullName>
    </submittedName>
</protein>
<evidence type="ECO:0000256" key="3">
    <source>
        <dbReference type="ARBA" id="ARBA00022840"/>
    </source>
</evidence>
<dbReference type="InterPro" id="IPR029000">
    <property type="entry name" value="Cyclophilin-like_dom_sf"/>
</dbReference>
<sequence>MSQVRSIEVIKPGMLTLVQDLGRYGYQQFGVPVAGAMDQHAAAVGNFLVGNDRSAAVLEMMMLGPELKLDFDGHIALTGADLGPKLNGAPVAMWQTLAVKAGDVLSFAGLKAGLRGYLAVSGGIDTPLVMNSRSTYTKAALGGFEGRALKAGDQVPVGAGAEGLPVLAIPTDKIPVYGAAKDIRVVLGPQDDAFTEAGIQTFLDNVYTVTNECDRMGYRLDGPSIEHVKGGDIISDGIAFGAIQVPGHGKPIIMMADRQTTGGYTKIAGVISVDLPLLAQSKPGDQIRFKKVTLEEAHALLKVREAFFNEIPEMAAPVPFDTSGAQSPKAQEIISTRLFRLNVAGAVYDVKVEEVKV</sequence>
<dbReference type="AlphaFoldDB" id="A0A1G5RUX4"/>
<dbReference type="STRING" id="1120920.SAMN03080599_01002"/>
<dbReference type="GO" id="GO:0005524">
    <property type="term" value="F:ATP binding"/>
    <property type="evidence" value="ECO:0007669"/>
    <property type="project" value="UniProtKB-KW"/>
</dbReference>
<name>A0A1G5RUX4_9FIRM</name>
<organism evidence="5 6">
    <name type="scientific">Acidaminobacter hydrogenoformans DSM 2784</name>
    <dbReference type="NCBI Taxonomy" id="1120920"/>
    <lineage>
        <taxon>Bacteria</taxon>
        <taxon>Bacillati</taxon>
        <taxon>Bacillota</taxon>
        <taxon>Clostridia</taxon>
        <taxon>Peptostreptococcales</taxon>
        <taxon>Acidaminobacteraceae</taxon>
        <taxon>Acidaminobacter</taxon>
    </lineage>
</organism>
<evidence type="ECO:0000313" key="5">
    <source>
        <dbReference type="EMBL" id="SCZ77902.1"/>
    </source>
</evidence>